<evidence type="ECO:0000313" key="3">
    <source>
        <dbReference type="Proteomes" id="UP001199642"/>
    </source>
</evidence>
<reference evidence="2 3" key="1">
    <citation type="submission" date="2023-01" db="EMBL/GenBank/DDBJ databases">
        <title>Characterization of estradiol degrading bacteria Microbacterium sp. MZT7 and reveal degrading genes through genome analysis.</title>
        <authorList>
            <person name="Hao P."/>
            <person name="Gao Y."/>
        </authorList>
    </citation>
    <scope>NUCLEOTIDE SEQUENCE [LARGE SCALE GENOMIC DNA]</scope>
    <source>
        <strain evidence="2 3">MZT7</strain>
    </source>
</reference>
<sequence length="199" mass="20885">MENNTRRRPVKKRYLAIAALSVLTVTGGAIGATVTAQSTIANNQITITKKQTPATVTASGTPITIKFEEGTSIANSGYGGPGGNTVITLTNTGTTDATVRVKKLDNVKIPGGSDMANFVVGGDGNGPGQGSDKKEYFTQRISGNSADWDKVFFDEPITVPGGGSKKLVAYINFGSQAGTANFTAYEKTFDIKFDYVNKS</sequence>
<keyword evidence="1" id="KW-0732">Signal</keyword>
<proteinExistence type="predicted"/>
<evidence type="ECO:0000256" key="1">
    <source>
        <dbReference type="SAM" id="SignalP"/>
    </source>
</evidence>
<name>A0ABY3RNV4_9MICO</name>
<evidence type="ECO:0000313" key="2">
    <source>
        <dbReference type="EMBL" id="UGS25644.1"/>
    </source>
</evidence>
<gene>
    <name evidence="2" type="ORF">K8F61_13310</name>
</gene>
<feature type="signal peptide" evidence="1">
    <location>
        <begin position="1"/>
        <end position="31"/>
    </location>
</feature>
<dbReference type="EMBL" id="CP082781">
    <property type="protein sequence ID" value="UGS25644.1"/>
    <property type="molecule type" value="Genomic_DNA"/>
</dbReference>
<accession>A0ABY3RNV4</accession>
<dbReference type="Proteomes" id="UP001199642">
    <property type="component" value="Chromosome"/>
</dbReference>
<feature type="chain" id="PRO_5045896356" evidence="1">
    <location>
        <begin position="32"/>
        <end position="199"/>
    </location>
</feature>
<keyword evidence="3" id="KW-1185">Reference proteome</keyword>
<organism evidence="2 3">
    <name type="scientific">Microbacterium resistens</name>
    <dbReference type="NCBI Taxonomy" id="156977"/>
    <lineage>
        <taxon>Bacteria</taxon>
        <taxon>Bacillati</taxon>
        <taxon>Actinomycetota</taxon>
        <taxon>Actinomycetes</taxon>
        <taxon>Micrococcales</taxon>
        <taxon>Microbacteriaceae</taxon>
        <taxon>Microbacterium</taxon>
    </lineage>
</organism>
<dbReference type="RefSeq" id="WP_231819467.1">
    <property type="nucleotide sequence ID" value="NZ_CP082781.1"/>
</dbReference>
<protein>
    <submittedName>
        <fullName evidence="2">Uncharacterized protein</fullName>
    </submittedName>
</protein>